<dbReference type="Pfam" id="PF00204">
    <property type="entry name" value="DNA_gyraseB"/>
    <property type="match status" value="1"/>
</dbReference>
<dbReference type="InterPro" id="IPR013506">
    <property type="entry name" value="Topo_IIA_bsu_dom2"/>
</dbReference>
<evidence type="ECO:0000256" key="1">
    <source>
        <dbReference type="ARBA" id="ARBA00000185"/>
    </source>
</evidence>
<dbReference type="Pfam" id="PF00986">
    <property type="entry name" value="DNA_gyraseB_C"/>
    <property type="match status" value="1"/>
</dbReference>
<keyword evidence="5 11" id="KW-0547">Nucleotide-binding</keyword>
<keyword evidence="9 11" id="KW-0238">DNA-binding</keyword>
<sequence length="758" mass="82305">MDRLSRFAMRSLGASRGRALQPTTTTCSRSSAPLRWHARHARARTTLGPSLASAAGGGGPRPPPPPDAIAGTGTRQASNVAEAPTADYDSGAIQVLEGLDPVRKRPGMYIGSTGRKGLHHLLYEVLDNSIDEVQAGNASVITVELCQETGRVDVTDDGRGIPVDTHPKTGKTALETVLTVLHAGGKFGQSGSAYSATGGLHGVGLSVVNALSSQLEVKVRRNGMEYTQSYSRGLPQGAVVEGERQRARGRQPKGAPEGGFERSDTGTLVSFVPDHEIFSQGTKMEPSTVNARLKELAYLNPGVTIWFRCLSKEEEESEEAEAEVEGGSSRSSAWQKHSHRGGLLEYVEAKTKGSKTMHKPLLLSKLVDGIFVEVALQWSADQFSDTIVSYVNNVKTTDGGTHVEGLKTALTRTINTLARKYKLLKPDMQNLGGEYVRDGLTAVMQVKISQPEFEGQTKAKLGSTEATRAVSTCVSEALTEKFDMSPEILNAVVGKCLQAQKAADAARKAREMVRRKSVLKSSTLPGKLADCISRDTAESELFIVEGDSAGGSTKQARDRKFQAVLPLRGKILNIEKTDEATLLKNQELSNLILAVGLGSRRGASIDRLRYGRVIILTDADVDGSHIQMLLMTFLFRYARELFEKGHVYIGVPPLYKVQPSKGKGFYCFTDAELKEATRSMKEGSYTLQRFKGLGEMMPQQLWDTTLDPKTRTLKRLTVEDAALASETISVLMGNKVGPRRELILEESAKIESIEELDI</sequence>
<dbReference type="SUPFAM" id="SSF56719">
    <property type="entry name" value="Type II DNA topoisomerase"/>
    <property type="match status" value="1"/>
</dbReference>
<comment type="similarity">
    <text evidence="3">Belongs to the type II topoisomerase GyrB family.</text>
</comment>
<reference evidence="14 15" key="1">
    <citation type="submission" date="2024-03" db="EMBL/GenBank/DDBJ databases">
        <title>Complete genome sequence of the green alga Chloropicon roscoffensis RCC1871.</title>
        <authorList>
            <person name="Lemieux C."/>
            <person name="Pombert J.-F."/>
            <person name="Otis C."/>
            <person name="Turmel M."/>
        </authorList>
    </citation>
    <scope>NUCLEOTIDE SEQUENCE [LARGE SCALE GENOMIC DNA]</scope>
    <source>
        <strain evidence="14 15">RCC1871</strain>
    </source>
</reference>
<evidence type="ECO:0000256" key="9">
    <source>
        <dbReference type="ARBA" id="ARBA00023125"/>
    </source>
</evidence>
<dbReference type="PROSITE" id="PS50880">
    <property type="entry name" value="TOPRIM"/>
    <property type="match status" value="1"/>
</dbReference>
<dbReference type="GO" id="GO:0003918">
    <property type="term" value="F:DNA topoisomerase type II (double strand cut, ATP-hydrolyzing) activity"/>
    <property type="evidence" value="ECO:0007669"/>
    <property type="project" value="UniProtKB-UniRule"/>
</dbReference>
<dbReference type="SUPFAM" id="SSF55874">
    <property type="entry name" value="ATPase domain of HSP90 chaperone/DNA topoisomerase II/histidine kinase"/>
    <property type="match status" value="1"/>
</dbReference>
<dbReference type="InterPro" id="IPR000565">
    <property type="entry name" value="Topo_IIA_B"/>
</dbReference>
<dbReference type="InterPro" id="IPR020568">
    <property type="entry name" value="Ribosomal_Su5_D2-typ_SF"/>
</dbReference>
<dbReference type="EC" id="5.6.2.2" evidence="11"/>
<keyword evidence="10 11" id="KW-0413">Isomerase</keyword>
<comment type="catalytic activity">
    <reaction evidence="1 11">
        <text>ATP-dependent breakage, passage and rejoining of double-stranded DNA.</text>
        <dbReference type="EC" id="5.6.2.2"/>
    </reaction>
</comment>
<evidence type="ECO:0000256" key="6">
    <source>
        <dbReference type="ARBA" id="ARBA00022840"/>
    </source>
</evidence>
<dbReference type="NCBIfam" id="NF004189">
    <property type="entry name" value="PRK05644.1"/>
    <property type="match status" value="1"/>
</dbReference>
<dbReference type="PANTHER" id="PTHR45866">
    <property type="entry name" value="DNA GYRASE/TOPOISOMERASE SUBUNIT B"/>
    <property type="match status" value="1"/>
</dbReference>
<protein>
    <recommendedName>
        <fullName evidence="11">DNA topoisomerase 2</fullName>
        <ecNumber evidence="11">5.6.2.2</ecNumber>
    </recommendedName>
</protein>
<dbReference type="GO" id="GO:0006265">
    <property type="term" value="P:DNA topological change"/>
    <property type="evidence" value="ECO:0007669"/>
    <property type="project" value="UniProtKB-UniRule"/>
</dbReference>
<comment type="similarity">
    <text evidence="11">Belongs to the type II topoisomerase family.</text>
</comment>
<feature type="region of interest" description="Disordered" evidence="12">
    <location>
        <begin position="49"/>
        <end position="79"/>
    </location>
</feature>
<dbReference type="InterPro" id="IPR013760">
    <property type="entry name" value="Topo_IIA-like_dom_sf"/>
</dbReference>
<proteinExistence type="inferred from homology"/>
<dbReference type="PROSITE" id="PS00177">
    <property type="entry name" value="TOPOISOMERASE_II"/>
    <property type="match status" value="1"/>
</dbReference>
<dbReference type="PRINTS" id="PR00418">
    <property type="entry name" value="TPI2FAMILY"/>
</dbReference>
<dbReference type="InterPro" id="IPR002288">
    <property type="entry name" value="DNA_gyrase_B_C"/>
</dbReference>
<dbReference type="SMART" id="SM00433">
    <property type="entry name" value="TOP2c"/>
    <property type="match status" value="1"/>
</dbReference>
<keyword evidence="15" id="KW-1185">Reference proteome</keyword>
<dbReference type="GO" id="GO:0005524">
    <property type="term" value="F:ATP binding"/>
    <property type="evidence" value="ECO:0007669"/>
    <property type="project" value="UniProtKB-UniRule"/>
</dbReference>
<evidence type="ECO:0000256" key="2">
    <source>
        <dbReference type="ARBA" id="ARBA00001946"/>
    </source>
</evidence>
<dbReference type="SUPFAM" id="SSF54211">
    <property type="entry name" value="Ribosomal protein S5 domain 2-like"/>
    <property type="match status" value="1"/>
</dbReference>
<evidence type="ECO:0000313" key="15">
    <source>
        <dbReference type="Proteomes" id="UP001472866"/>
    </source>
</evidence>
<dbReference type="InterPro" id="IPR014721">
    <property type="entry name" value="Ribsml_uS5_D2-typ_fold_subgr"/>
</dbReference>
<dbReference type="CDD" id="cd16928">
    <property type="entry name" value="HATPase_GyrB-like"/>
    <property type="match status" value="1"/>
</dbReference>
<dbReference type="InterPro" id="IPR013759">
    <property type="entry name" value="Topo_IIA_B_C"/>
</dbReference>
<dbReference type="Proteomes" id="UP001472866">
    <property type="component" value="Chromosome 16"/>
</dbReference>
<dbReference type="FunFam" id="3.40.50.670:FF:000002">
    <property type="entry name" value="DNA gyrase subunit B"/>
    <property type="match status" value="1"/>
</dbReference>
<keyword evidence="4" id="KW-0479">Metal-binding</keyword>
<dbReference type="Pfam" id="PF02518">
    <property type="entry name" value="HATPase_c"/>
    <property type="match status" value="1"/>
</dbReference>
<dbReference type="GO" id="GO:0003677">
    <property type="term" value="F:DNA binding"/>
    <property type="evidence" value="ECO:0007669"/>
    <property type="project" value="UniProtKB-UniRule"/>
</dbReference>
<keyword evidence="8 11" id="KW-0799">Topoisomerase</keyword>
<name>A0AAX4PJX2_9CHLO</name>
<dbReference type="Gene3D" id="3.30.565.10">
    <property type="entry name" value="Histidine kinase-like ATPase, C-terminal domain"/>
    <property type="match status" value="1"/>
</dbReference>
<dbReference type="AlphaFoldDB" id="A0AAX4PJX2"/>
<evidence type="ECO:0000256" key="3">
    <source>
        <dbReference type="ARBA" id="ARBA00010708"/>
    </source>
</evidence>
<comment type="subunit">
    <text evidence="11">Homodimer.</text>
</comment>
<dbReference type="EMBL" id="CP151516">
    <property type="protein sequence ID" value="WZN66629.1"/>
    <property type="molecule type" value="Genomic_DNA"/>
</dbReference>
<comment type="function">
    <text evidence="11">Control of topological states of DNA by transient breakage and subsequent rejoining of DNA strands. Topoisomerase II makes double-strand breaks.</text>
</comment>
<organism evidence="14 15">
    <name type="scientific">Chloropicon roscoffensis</name>
    <dbReference type="NCBI Taxonomy" id="1461544"/>
    <lineage>
        <taxon>Eukaryota</taxon>
        <taxon>Viridiplantae</taxon>
        <taxon>Chlorophyta</taxon>
        <taxon>Chloropicophyceae</taxon>
        <taxon>Chloropicales</taxon>
        <taxon>Chloropicaceae</taxon>
        <taxon>Chloropicon</taxon>
    </lineage>
</organism>
<dbReference type="PANTHER" id="PTHR45866:SF1">
    <property type="entry name" value="DNA GYRASE SUBUNIT B, MITOCHONDRIAL"/>
    <property type="match status" value="1"/>
</dbReference>
<evidence type="ECO:0000259" key="13">
    <source>
        <dbReference type="PROSITE" id="PS50880"/>
    </source>
</evidence>
<dbReference type="InterPro" id="IPR018522">
    <property type="entry name" value="TopoIIA_CS"/>
</dbReference>
<evidence type="ECO:0000256" key="8">
    <source>
        <dbReference type="ARBA" id="ARBA00023029"/>
    </source>
</evidence>
<dbReference type="SMART" id="SM00387">
    <property type="entry name" value="HATPase_c"/>
    <property type="match status" value="1"/>
</dbReference>
<keyword evidence="6 11" id="KW-0067">ATP-binding</keyword>
<feature type="region of interest" description="Disordered" evidence="12">
    <location>
        <begin position="238"/>
        <end position="266"/>
    </location>
</feature>
<dbReference type="InterPro" id="IPR036890">
    <property type="entry name" value="HATPase_C_sf"/>
</dbReference>
<keyword evidence="7" id="KW-0460">Magnesium</keyword>
<dbReference type="InterPro" id="IPR006171">
    <property type="entry name" value="TOPRIM_dom"/>
</dbReference>
<evidence type="ECO:0000256" key="11">
    <source>
        <dbReference type="RuleBase" id="RU362094"/>
    </source>
</evidence>
<dbReference type="PRINTS" id="PR01159">
    <property type="entry name" value="DNAGYRASEB"/>
</dbReference>
<evidence type="ECO:0000256" key="7">
    <source>
        <dbReference type="ARBA" id="ARBA00022842"/>
    </source>
</evidence>
<evidence type="ECO:0000256" key="4">
    <source>
        <dbReference type="ARBA" id="ARBA00022723"/>
    </source>
</evidence>
<dbReference type="Pfam" id="PF01751">
    <property type="entry name" value="Toprim"/>
    <property type="match status" value="1"/>
</dbReference>
<dbReference type="CDD" id="cd00822">
    <property type="entry name" value="TopoII_Trans_DNA_gyrase"/>
    <property type="match status" value="1"/>
</dbReference>
<accession>A0AAX4PJX2</accession>
<gene>
    <name evidence="14" type="ORF">HKI87_16g81960</name>
</gene>
<evidence type="ECO:0000256" key="5">
    <source>
        <dbReference type="ARBA" id="ARBA00022741"/>
    </source>
</evidence>
<dbReference type="Gene3D" id="3.30.230.10">
    <property type="match status" value="1"/>
</dbReference>
<dbReference type="Gene3D" id="3.40.50.670">
    <property type="match status" value="1"/>
</dbReference>
<evidence type="ECO:0000256" key="10">
    <source>
        <dbReference type="ARBA" id="ARBA00023235"/>
    </source>
</evidence>
<dbReference type="GO" id="GO:0046872">
    <property type="term" value="F:metal ion binding"/>
    <property type="evidence" value="ECO:0007669"/>
    <property type="project" value="UniProtKB-KW"/>
</dbReference>
<evidence type="ECO:0000313" key="14">
    <source>
        <dbReference type="EMBL" id="WZN66629.1"/>
    </source>
</evidence>
<feature type="domain" description="Toprim" evidence="13">
    <location>
        <begin position="539"/>
        <end position="653"/>
    </location>
</feature>
<comment type="cofactor">
    <cofactor evidence="2">
        <name>Mg(2+)</name>
        <dbReference type="ChEBI" id="CHEBI:18420"/>
    </cofactor>
</comment>
<dbReference type="InterPro" id="IPR003594">
    <property type="entry name" value="HATPase_dom"/>
</dbReference>
<dbReference type="InterPro" id="IPR001241">
    <property type="entry name" value="Topo_IIA"/>
</dbReference>
<evidence type="ECO:0000256" key="12">
    <source>
        <dbReference type="SAM" id="MobiDB-lite"/>
    </source>
</evidence>